<evidence type="ECO:0000256" key="1">
    <source>
        <dbReference type="ARBA" id="ARBA00023117"/>
    </source>
</evidence>
<dbReference type="PRINTS" id="PR00503">
    <property type="entry name" value="BROMODOMAIN"/>
</dbReference>
<evidence type="ECO:0000313" key="5">
    <source>
        <dbReference type="Proteomes" id="UP000053240"/>
    </source>
</evidence>
<reference evidence="4 5" key="1">
    <citation type="journal article" date="2015" name="Nat. Commun.">
        <title>Outbred genome sequencing and CRISPR/Cas9 gene editing in butterflies.</title>
        <authorList>
            <person name="Li X."/>
            <person name="Fan D."/>
            <person name="Zhang W."/>
            <person name="Liu G."/>
            <person name="Zhang L."/>
            <person name="Zhao L."/>
            <person name="Fang X."/>
            <person name="Chen L."/>
            <person name="Dong Y."/>
            <person name="Chen Y."/>
            <person name="Ding Y."/>
            <person name="Zhao R."/>
            <person name="Feng M."/>
            <person name="Zhu Y."/>
            <person name="Feng Y."/>
            <person name="Jiang X."/>
            <person name="Zhu D."/>
            <person name="Xiang H."/>
            <person name="Feng X."/>
            <person name="Li S."/>
            <person name="Wang J."/>
            <person name="Zhang G."/>
            <person name="Kronforst M.R."/>
            <person name="Wang W."/>
        </authorList>
    </citation>
    <scope>NUCLEOTIDE SEQUENCE [LARGE SCALE GENOMIC DNA]</scope>
    <source>
        <strain evidence="4">Ya'a_city_454_Pm</strain>
        <tissue evidence="4">Whole body</tissue>
    </source>
</reference>
<gene>
    <name evidence="4" type="ORF">RR48_00494</name>
</gene>
<evidence type="ECO:0000313" key="4">
    <source>
        <dbReference type="EMBL" id="KPJ21288.1"/>
    </source>
</evidence>
<dbReference type="InterPro" id="IPR036427">
    <property type="entry name" value="Bromodomain-like_sf"/>
</dbReference>
<dbReference type="Gene3D" id="1.20.920.10">
    <property type="entry name" value="Bromodomain-like"/>
    <property type="match status" value="1"/>
</dbReference>
<keyword evidence="1 2" id="KW-0103">Bromodomain</keyword>
<dbReference type="InParanoid" id="A0A0N1IKX1"/>
<dbReference type="SUPFAM" id="SSF47370">
    <property type="entry name" value="Bromodomain"/>
    <property type="match status" value="1"/>
</dbReference>
<dbReference type="Pfam" id="PF00439">
    <property type="entry name" value="Bromodomain"/>
    <property type="match status" value="1"/>
</dbReference>
<organism evidence="4 5">
    <name type="scientific">Papilio machaon</name>
    <name type="common">Old World swallowtail butterfly</name>
    <dbReference type="NCBI Taxonomy" id="76193"/>
    <lineage>
        <taxon>Eukaryota</taxon>
        <taxon>Metazoa</taxon>
        <taxon>Ecdysozoa</taxon>
        <taxon>Arthropoda</taxon>
        <taxon>Hexapoda</taxon>
        <taxon>Insecta</taxon>
        <taxon>Pterygota</taxon>
        <taxon>Neoptera</taxon>
        <taxon>Endopterygota</taxon>
        <taxon>Lepidoptera</taxon>
        <taxon>Glossata</taxon>
        <taxon>Ditrysia</taxon>
        <taxon>Papilionoidea</taxon>
        <taxon>Papilionidae</taxon>
        <taxon>Papilioninae</taxon>
        <taxon>Papilio</taxon>
    </lineage>
</organism>
<dbReference type="AlphaFoldDB" id="A0A0N1IKX1"/>
<accession>A0A0N1IKX1</accession>
<name>A0A0N1IKX1_PAPMA</name>
<dbReference type="EMBL" id="LADJ01035430">
    <property type="protein sequence ID" value="KPJ21288.1"/>
    <property type="molecule type" value="Genomic_DNA"/>
</dbReference>
<sequence>MDLTLVREKLCDGQYSADADLLADVALVFHNCFTYNKDTHPVANLEMVDVASGITLKLKRHLRTDLENIYSKLNILDLIQMIQDHY</sequence>
<dbReference type="PROSITE" id="PS50014">
    <property type="entry name" value="BROMODOMAIN_2"/>
    <property type="match status" value="1"/>
</dbReference>
<dbReference type="Proteomes" id="UP000053240">
    <property type="component" value="Unassembled WGS sequence"/>
</dbReference>
<evidence type="ECO:0000259" key="3">
    <source>
        <dbReference type="PROSITE" id="PS50014"/>
    </source>
</evidence>
<dbReference type="InterPro" id="IPR001487">
    <property type="entry name" value="Bromodomain"/>
</dbReference>
<proteinExistence type="predicted"/>
<evidence type="ECO:0000256" key="2">
    <source>
        <dbReference type="PROSITE-ProRule" id="PRU00035"/>
    </source>
</evidence>
<comment type="caution">
    <text evidence="4">The sequence shown here is derived from an EMBL/GenBank/DDBJ whole genome shotgun (WGS) entry which is preliminary data.</text>
</comment>
<dbReference type="CDD" id="cd04369">
    <property type="entry name" value="Bromodomain"/>
    <property type="match status" value="1"/>
</dbReference>
<keyword evidence="5" id="KW-1185">Reference proteome</keyword>
<feature type="domain" description="Bromo" evidence="3">
    <location>
        <begin position="1"/>
        <end position="43"/>
    </location>
</feature>
<protein>
    <recommendedName>
        <fullName evidence="3">Bromo domain-containing protein</fullName>
    </recommendedName>
</protein>